<evidence type="ECO:0000313" key="2">
    <source>
        <dbReference type="EMBL" id="CAI0375888.1"/>
    </source>
</evidence>
<evidence type="ECO:0000313" key="3">
    <source>
        <dbReference type="Proteomes" id="UP001154282"/>
    </source>
</evidence>
<dbReference type="EMBL" id="CAMGYJ010000002">
    <property type="protein sequence ID" value="CAI0375888.1"/>
    <property type="molecule type" value="Genomic_DNA"/>
</dbReference>
<protein>
    <recommendedName>
        <fullName evidence="4">Root cap</fullName>
    </recommendedName>
</protein>
<proteinExistence type="predicted"/>
<name>A0AAV0GTY0_9ROSI</name>
<sequence>LPSSPLFHTSITLIAILFSSNNLQTRSCYQQFRMKFATTAGISAILMVAAAALQLAAMVSAADYPKAETVWCAKTSRCSDAYVDCPAECASTTTPNAKGKPNCDAPGSACYDPRFVGGDGRVFYFHGKTNEVFTLVSDPNFQINGRFIGHRPAGRPRDFTWIQSLGVLFNTHKFTLEATKAATWDSIGPRRAAVHGPGAVERLLYVHDKDSFLHSCSLSSWYSQDKDIKVERVSSKNSVIISIRDKAEILVNVVPVTKEDDRVHKYNVPQHDCFVHLEVQFRFYKLSPRVEGVLGRTYQPDFENTVARPGVAMPVMGGEDKYRTSDLVSAECGACIFSEAEDLKKQGNVVDFPTLDCTRGAAAGSITDLSFFLQAPSSPDFVTSKYPAAMKFVVTTGVIAMAMVVSALHLTVINVSAAIPSYWKTEVVLCNETSSRCMGAHIGCPEECPSTRRPNAEGKICHVECDHPICNAGCRTRKPNCDAPGSACYDPRFVGGDGRVFYFHGKSNEVFTLVSDPNFQINGRFIGHRPVARPRDFTWIQSLGILFDTHKFTLEATKATIWDNEVDHLKFTYDGQDLSVEEGSLSAWSSQDKDIAVERVSSRNNVIVTIKNKAEILVSVVPVTKEDDRVHKYQIPEHDCFVHLEVQFRFFHLSPNVEGVLGKTYQPDFENAVAKPGKAMPVMGGEDKYRTSDLLSAECGACIFSNAEEQSSKQGMGIYFPTLDCTRGAAAGYGIVCRK</sequence>
<feature type="transmembrane region" description="Helical" evidence="1">
    <location>
        <begin position="6"/>
        <end position="24"/>
    </location>
</feature>
<evidence type="ECO:0008006" key="4">
    <source>
        <dbReference type="Google" id="ProtNLM"/>
    </source>
</evidence>
<keyword evidence="3" id="KW-1185">Reference proteome</keyword>
<comment type="caution">
    <text evidence="2">The sequence shown here is derived from an EMBL/GenBank/DDBJ whole genome shotgun (WGS) entry which is preliminary data.</text>
</comment>
<feature type="transmembrane region" description="Helical" evidence="1">
    <location>
        <begin position="36"/>
        <end position="59"/>
    </location>
</feature>
<evidence type="ECO:0000256" key="1">
    <source>
        <dbReference type="SAM" id="Phobius"/>
    </source>
</evidence>
<dbReference type="InterPro" id="IPR009646">
    <property type="entry name" value="Root_cap"/>
</dbReference>
<organism evidence="2 3">
    <name type="scientific">Linum tenue</name>
    <dbReference type="NCBI Taxonomy" id="586396"/>
    <lineage>
        <taxon>Eukaryota</taxon>
        <taxon>Viridiplantae</taxon>
        <taxon>Streptophyta</taxon>
        <taxon>Embryophyta</taxon>
        <taxon>Tracheophyta</taxon>
        <taxon>Spermatophyta</taxon>
        <taxon>Magnoliopsida</taxon>
        <taxon>eudicotyledons</taxon>
        <taxon>Gunneridae</taxon>
        <taxon>Pentapetalae</taxon>
        <taxon>rosids</taxon>
        <taxon>fabids</taxon>
        <taxon>Malpighiales</taxon>
        <taxon>Linaceae</taxon>
        <taxon>Linum</taxon>
    </lineage>
</organism>
<dbReference type="PANTHER" id="PTHR31656">
    <property type="entry name" value="ROOT CAP DOMAIN-CONTAINING PROTEIN"/>
    <property type="match status" value="1"/>
</dbReference>
<keyword evidence="1" id="KW-0472">Membrane</keyword>
<dbReference type="Pfam" id="PF06830">
    <property type="entry name" value="Root_cap"/>
    <property type="match status" value="2"/>
</dbReference>
<feature type="non-terminal residue" evidence="2">
    <location>
        <position position="1"/>
    </location>
</feature>
<dbReference type="Proteomes" id="UP001154282">
    <property type="component" value="Unassembled WGS sequence"/>
</dbReference>
<dbReference type="AlphaFoldDB" id="A0AAV0GTY0"/>
<keyword evidence="1" id="KW-0812">Transmembrane</keyword>
<gene>
    <name evidence="2" type="ORF">LITE_LOCUS779</name>
</gene>
<keyword evidence="1" id="KW-1133">Transmembrane helix</keyword>
<reference evidence="2" key="1">
    <citation type="submission" date="2022-08" db="EMBL/GenBank/DDBJ databases">
        <authorList>
            <person name="Gutierrez-Valencia J."/>
        </authorList>
    </citation>
    <scope>NUCLEOTIDE SEQUENCE</scope>
</reference>
<accession>A0AAV0GTY0</accession>